<proteinExistence type="predicted"/>
<dbReference type="EMBL" id="LAZR01003444">
    <property type="protein sequence ID" value="KKN18261.1"/>
    <property type="molecule type" value="Genomic_DNA"/>
</dbReference>
<gene>
    <name evidence="1" type="ORF">LCGC14_0957500</name>
</gene>
<reference evidence="1" key="1">
    <citation type="journal article" date="2015" name="Nature">
        <title>Complex archaea that bridge the gap between prokaryotes and eukaryotes.</title>
        <authorList>
            <person name="Spang A."/>
            <person name="Saw J.H."/>
            <person name="Jorgensen S.L."/>
            <person name="Zaremba-Niedzwiedzka K."/>
            <person name="Martijn J."/>
            <person name="Lind A.E."/>
            <person name="van Eijk R."/>
            <person name="Schleper C."/>
            <person name="Guy L."/>
            <person name="Ettema T.J."/>
        </authorList>
    </citation>
    <scope>NUCLEOTIDE SEQUENCE</scope>
</reference>
<evidence type="ECO:0000313" key="1">
    <source>
        <dbReference type="EMBL" id="KKN18261.1"/>
    </source>
</evidence>
<dbReference type="AlphaFoldDB" id="A0A0F9QYU5"/>
<name>A0A0F9QYU5_9ZZZZ</name>
<sequence length="55" mass="6078">MPKNDNIKELEPTYATCSCGEEVLLSYVLTLNTEARYIGKCPACEAKLVLLITDV</sequence>
<protein>
    <submittedName>
        <fullName evidence="1">Uncharacterized protein</fullName>
    </submittedName>
</protein>
<organism evidence="1">
    <name type="scientific">marine sediment metagenome</name>
    <dbReference type="NCBI Taxonomy" id="412755"/>
    <lineage>
        <taxon>unclassified sequences</taxon>
        <taxon>metagenomes</taxon>
        <taxon>ecological metagenomes</taxon>
    </lineage>
</organism>
<comment type="caution">
    <text evidence="1">The sequence shown here is derived from an EMBL/GenBank/DDBJ whole genome shotgun (WGS) entry which is preliminary data.</text>
</comment>
<accession>A0A0F9QYU5</accession>